<protein>
    <submittedName>
        <fullName evidence="1">Nucleoside triphosphate hydrolase</fullName>
    </submittedName>
</protein>
<dbReference type="GO" id="GO:0016787">
    <property type="term" value="F:hydrolase activity"/>
    <property type="evidence" value="ECO:0007669"/>
    <property type="project" value="UniProtKB-KW"/>
</dbReference>
<dbReference type="Pfam" id="PF04317">
    <property type="entry name" value="DUF463"/>
    <property type="match status" value="1"/>
</dbReference>
<keyword evidence="1" id="KW-0378">Hydrolase</keyword>
<evidence type="ECO:0000313" key="2">
    <source>
        <dbReference type="Proteomes" id="UP000069015"/>
    </source>
</evidence>
<dbReference type="PIRSF" id="PIRSF019381">
    <property type="entry name" value="YcjX"/>
    <property type="match status" value="1"/>
</dbReference>
<sequence length="468" mass="52813">MSVSGLTARALQKLQQTTHKTLTRSLDRHVKLAVTGFSGSGKTAFITALVKQLTTQATAQNLPFFEVVREQRLVACKQVPQSALDIPRFEYQHAVQYLLADPPSWPPSTQRINTLTLALKFRSAQGVRQHFSETHTVYLELIDYPGEWLMDLPMLNQDFASWSEQQLNRLKKTDYAQVSAPFLQQLEQFDSCAAVNESELTTIAGLYADVLQQLKAHTQLAQLQPGRMLIPGELDGAPILQFFPLPAPQNASEQSQYHHLEQRFEAYKKQVITPFYREHFCRFDRQLVLVDLLSALNDGHTTLTETQAALSDTLAMFRHGKSGLLGRLFRPSIDKVLFAANKCDNVALADQDKLTRLLHALLIPSENELKFSGVDIDTMAISSVKSTQPKQLTEQGKPLSCIYGKPVGESSYISYLPPIPPEHLPTEQQWPKQGYEFLSFEPYPAYQGQIEHIRLDHVLQFLLGDKLL</sequence>
<dbReference type="InterPro" id="IPR007413">
    <property type="entry name" value="YcjX-like"/>
</dbReference>
<dbReference type="AlphaFoldDB" id="A0A0U3GVX0"/>
<dbReference type="KEGG" id="prr:AT705_16915"/>
<organism evidence="1 2">
    <name type="scientific">Pseudoalteromonas rubra</name>
    <dbReference type="NCBI Taxonomy" id="43658"/>
    <lineage>
        <taxon>Bacteria</taxon>
        <taxon>Pseudomonadati</taxon>
        <taxon>Pseudomonadota</taxon>
        <taxon>Gammaproteobacteria</taxon>
        <taxon>Alteromonadales</taxon>
        <taxon>Pseudoalteromonadaceae</taxon>
        <taxon>Pseudoalteromonas</taxon>
    </lineage>
</organism>
<dbReference type="RefSeq" id="WP_058797455.1">
    <property type="nucleotide sequence ID" value="NZ_CP013611.1"/>
</dbReference>
<evidence type="ECO:0000313" key="1">
    <source>
        <dbReference type="EMBL" id="ALU44462.1"/>
    </source>
</evidence>
<dbReference type="EMBL" id="CP013611">
    <property type="protein sequence ID" value="ALU44462.1"/>
    <property type="molecule type" value="Genomic_DNA"/>
</dbReference>
<dbReference type="PANTHER" id="PTHR38605:SF1">
    <property type="entry name" value="ATPASE"/>
    <property type="match status" value="1"/>
</dbReference>
<proteinExistence type="predicted"/>
<accession>A0A0U3GVX0</accession>
<dbReference type="PANTHER" id="PTHR38605">
    <property type="entry name" value="ATPASE-RELATED"/>
    <property type="match status" value="1"/>
</dbReference>
<reference evidence="1 2" key="1">
    <citation type="submission" date="2015-12" db="EMBL/GenBank/DDBJ databases">
        <title>Complete genome sequence of Pseudoalteromonas rubra SCSIO 6842, harboring a conjugative plasmid.</title>
        <authorList>
            <person name="Li B."/>
            <person name="Wang X."/>
        </authorList>
    </citation>
    <scope>NUCLEOTIDE SEQUENCE [LARGE SCALE GENOMIC DNA]</scope>
    <source>
        <strain evidence="1 2">SCSIO 6842</strain>
    </source>
</reference>
<dbReference type="Proteomes" id="UP000069015">
    <property type="component" value="Chromosome 1"/>
</dbReference>
<name>A0A0U3GVX0_9GAMM</name>
<gene>
    <name evidence="1" type="ORF">AT705_16915</name>
</gene>